<feature type="compositionally biased region" description="Polar residues" evidence="1">
    <location>
        <begin position="31"/>
        <end position="41"/>
    </location>
</feature>
<dbReference type="OrthoDB" id="10364225at2759"/>
<keyword evidence="3" id="KW-1185">Reference proteome</keyword>
<feature type="compositionally biased region" description="Acidic residues" evidence="1">
    <location>
        <begin position="635"/>
        <end position="646"/>
    </location>
</feature>
<feature type="region of interest" description="Disordered" evidence="1">
    <location>
        <begin position="441"/>
        <end position="463"/>
    </location>
</feature>
<feature type="compositionally biased region" description="Basic and acidic residues" evidence="1">
    <location>
        <begin position="618"/>
        <end position="634"/>
    </location>
</feature>
<proteinExistence type="predicted"/>
<accession>W7TQH8</accession>
<evidence type="ECO:0000256" key="1">
    <source>
        <dbReference type="SAM" id="MobiDB-lite"/>
    </source>
</evidence>
<reference evidence="2 3" key="1">
    <citation type="journal article" date="2014" name="Mol. Plant">
        <title>Chromosome Scale Genome Assembly and Transcriptome Profiling of Nannochloropsis gaditana in Nitrogen Depletion.</title>
        <authorList>
            <person name="Corteggiani Carpinelli E."/>
            <person name="Telatin A."/>
            <person name="Vitulo N."/>
            <person name="Forcato C."/>
            <person name="D'Angelo M."/>
            <person name="Schiavon R."/>
            <person name="Vezzi A."/>
            <person name="Giacometti G.M."/>
            <person name="Morosinotto T."/>
            <person name="Valle G."/>
        </authorList>
    </citation>
    <scope>NUCLEOTIDE SEQUENCE [LARGE SCALE GENOMIC DNA]</scope>
    <source>
        <strain evidence="2 3">B-31</strain>
    </source>
</reference>
<sequence length="734" mass="79530">MQHRPVELLTTCSFRSRPSCSHGAPPVLGPLSSSRCKNNASPEHDGSSRFLGQKTDEAKAILSSHNMEDDVIKMSGVGSRRHSQDIPGGLPALRADRTAEQLAENNKMPTSIAIHMIQRENSPCTGENKEDVMDTKVAVNQARTEDLQVTSPSVIAACMRRFRKQPPMSRQERDEYRQQQERLAAKSRAADNELLGTKEEDFWWIRPPQAASVCRGLREVESSRHGFYVSEKIEGRSSVQTTEVQDLEKEADVLLRRSQELLGSTPSFSSSSSSSPPLSATALVMEDDLVLPSWQSNAGEAGYPDCGRQGVEASARGGEGAIAQIDPSTSVGLAAQDDLLVEHGQASSPPALPFVSRNVGGRPLSPPLVSPLPASTPRVQEGEVVRPPSPLPPTLSISIHSIEAIQEETLPTFYRQQVQAMDALERRRALRRAWRSRAPLAGAGGAAVGPGMRLQPQGTRSGPMERTEQTLWLASASAPSATVCQPALGKDLTSHRPGWACGGGRGCCDNKEGCDILVTSLPMSYSPPSSSPPPLFPSFSSGWRDRLPGSIHLASYPAHSSCLPASHRQHLPNEAMRLVKHLAGEVVHTRLFASPHPLLSPQADPPHVVGQRVRGALREMETDGGDEEKKKGTDMTEDEGGQEEKDEGASNRGGKQDNFYRHTAPSSSESVDSLALEEEGEASLWWDVEDEATCGEGMGEEVSEYRDDAIVQALVARRRELLLELSLGERGRLA</sequence>
<comment type="caution">
    <text evidence="2">The sequence shown here is derived from an EMBL/GenBank/DDBJ whole genome shotgun (WGS) entry which is preliminary data.</text>
</comment>
<protein>
    <submittedName>
        <fullName evidence="2">Uncharacterized protein</fullName>
    </submittedName>
</protein>
<dbReference type="EMBL" id="AZIL01000348">
    <property type="protein sequence ID" value="EWM28322.1"/>
    <property type="molecule type" value="Genomic_DNA"/>
</dbReference>
<evidence type="ECO:0000313" key="3">
    <source>
        <dbReference type="Proteomes" id="UP000019335"/>
    </source>
</evidence>
<dbReference type="Proteomes" id="UP000019335">
    <property type="component" value="Chromosome 5"/>
</dbReference>
<evidence type="ECO:0000313" key="2">
    <source>
        <dbReference type="EMBL" id="EWM28322.1"/>
    </source>
</evidence>
<gene>
    <name evidence="2" type="ORF">Naga_100109g18</name>
</gene>
<feature type="region of interest" description="Disordered" evidence="1">
    <location>
        <begin position="19"/>
        <end position="52"/>
    </location>
</feature>
<feature type="region of interest" description="Disordered" evidence="1">
    <location>
        <begin position="618"/>
        <end position="676"/>
    </location>
</feature>
<organism evidence="2 3">
    <name type="scientific">Nannochloropsis gaditana</name>
    <dbReference type="NCBI Taxonomy" id="72520"/>
    <lineage>
        <taxon>Eukaryota</taxon>
        <taxon>Sar</taxon>
        <taxon>Stramenopiles</taxon>
        <taxon>Ochrophyta</taxon>
        <taxon>Eustigmatophyceae</taxon>
        <taxon>Eustigmatales</taxon>
        <taxon>Monodopsidaceae</taxon>
        <taxon>Nannochloropsis</taxon>
    </lineage>
</organism>
<dbReference type="AlphaFoldDB" id="W7TQH8"/>
<name>W7TQH8_9STRA</name>